<dbReference type="Proteomes" id="UP000326877">
    <property type="component" value="Unassembled WGS sequence"/>
</dbReference>
<evidence type="ECO:0000313" key="1">
    <source>
        <dbReference type="EMBL" id="KAE8396417.1"/>
    </source>
</evidence>
<dbReference type="InterPro" id="IPR001138">
    <property type="entry name" value="Zn2Cys6_DnaBD"/>
</dbReference>
<dbReference type="GO" id="GO:0009893">
    <property type="term" value="P:positive regulation of metabolic process"/>
    <property type="evidence" value="ECO:0007669"/>
    <property type="project" value="UniProtKB-ARBA"/>
</dbReference>
<dbReference type="AlphaFoldDB" id="A0A5N6G0P5"/>
<dbReference type="CDD" id="cd00067">
    <property type="entry name" value="GAL4"/>
    <property type="match status" value="1"/>
</dbReference>
<dbReference type="OrthoDB" id="4220372at2759"/>
<name>A0A5N6G0P5_PETAA</name>
<dbReference type="GO" id="GO:0000981">
    <property type="term" value="F:DNA-binding transcription factor activity, RNA polymerase II-specific"/>
    <property type="evidence" value="ECO:0007669"/>
    <property type="project" value="InterPro"/>
</dbReference>
<reference evidence="1" key="1">
    <citation type="submission" date="2019-04" db="EMBL/GenBank/DDBJ databases">
        <title>Friends and foes A comparative genomics studyof 23 Aspergillus species from section Flavi.</title>
        <authorList>
            <consortium name="DOE Joint Genome Institute"/>
            <person name="Kjaerbolling I."/>
            <person name="Vesth T."/>
            <person name="Frisvad J.C."/>
            <person name="Nybo J.L."/>
            <person name="Theobald S."/>
            <person name="Kildgaard S."/>
            <person name="Isbrandt T."/>
            <person name="Kuo A."/>
            <person name="Sato A."/>
            <person name="Lyhne E.K."/>
            <person name="Kogle M.E."/>
            <person name="Wiebenga A."/>
            <person name="Kun R.S."/>
            <person name="Lubbers R.J."/>
            <person name="Makela M.R."/>
            <person name="Barry K."/>
            <person name="Chovatia M."/>
            <person name="Clum A."/>
            <person name="Daum C."/>
            <person name="Haridas S."/>
            <person name="He G."/>
            <person name="LaButti K."/>
            <person name="Lipzen A."/>
            <person name="Mondo S."/>
            <person name="Riley R."/>
            <person name="Salamov A."/>
            <person name="Simmons B.A."/>
            <person name="Magnuson J.K."/>
            <person name="Henrissat B."/>
            <person name="Mortensen U.H."/>
            <person name="Larsen T.O."/>
            <person name="Devries R.P."/>
            <person name="Grigoriev I.V."/>
            <person name="Machida M."/>
            <person name="Baker S.E."/>
            <person name="Andersen M.R."/>
        </authorList>
    </citation>
    <scope>NUCLEOTIDE SEQUENCE [LARGE SCALE GENOMIC DNA]</scope>
    <source>
        <strain evidence="1">IBT 14317</strain>
    </source>
</reference>
<dbReference type="GO" id="GO:0008270">
    <property type="term" value="F:zinc ion binding"/>
    <property type="evidence" value="ECO:0007669"/>
    <property type="project" value="InterPro"/>
</dbReference>
<dbReference type="OMA" id="LWNNVRS"/>
<accession>A0A5N6G0P5</accession>
<accession>A0A5N7CRV8</accession>
<gene>
    <name evidence="1" type="ORF">BDV23DRAFT_192208</name>
</gene>
<dbReference type="InterPro" id="IPR021858">
    <property type="entry name" value="Fun_TF"/>
</dbReference>
<protein>
    <submittedName>
        <fullName evidence="1">Uncharacterized protein</fullName>
    </submittedName>
</protein>
<dbReference type="EMBL" id="ML735215">
    <property type="protein sequence ID" value="KAE8396417.1"/>
    <property type="molecule type" value="Genomic_DNA"/>
</dbReference>
<dbReference type="InterPro" id="IPR053175">
    <property type="entry name" value="DHMBA_Reg_Transcription_Factor"/>
</dbReference>
<dbReference type="InterPro" id="IPR036864">
    <property type="entry name" value="Zn2-C6_fun-type_DNA-bd_sf"/>
</dbReference>
<dbReference type="Pfam" id="PF00172">
    <property type="entry name" value="Zn_clus"/>
    <property type="match status" value="1"/>
</dbReference>
<organism evidence="1">
    <name type="scientific">Petromyces alliaceus</name>
    <name type="common">Aspergillus alliaceus</name>
    <dbReference type="NCBI Taxonomy" id="209559"/>
    <lineage>
        <taxon>Eukaryota</taxon>
        <taxon>Fungi</taxon>
        <taxon>Dikarya</taxon>
        <taxon>Ascomycota</taxon>
        <taxon>Pezizomycotina</taxon>
        <taxon>Eurotiomycetes</taxon>
        <taxon>Eurotiomycetidae</taxon>
        <taxon>Eurotiales</taxon>
        <taxon>Aspergillaceae</taxon>
        <taxon>Aspergillus</taxon>
        <taxon>Aspergillus subgen. Circumdati</taxon>
    </lineage>
</organism>
<proteinExistence type="predicted"/>
<dbReference type="PANTHER" id="PTHR38791">
    <property type="entry name" value="ZN(II)2CYS6 TRANSCRIPTION FACTOR (EUROFUNG)-RELATED-RELATED"/>
    <property type="match status" value="1"/>
</dbReference>
<dbReference type="PANTHER" id="PTHR38791:SF5">
    <property type="entry name" value="TRANSCRIPTION FACTOR DBAG-RELATED"/>
    <property type="match status" value="1"/>
</dbReference>
<dbReference type="SMART" id="SM00066">
    <property type="entry name" value="GAL4"/>
    <property type="match status" value="1"/>
</dbReference>
<dbReference type="PROSITE" id="PS50048">
    <property type="entry name" value="ZN2_CY6_FUNGAL_2"/>
    <property type="match status" value="1"/>
</dbReference>
<dbReference type="PROSITE" id="PS00463">
    <property type="entry name" value="ZN2_CY6_FUNGAL_1"/>
    <property type="match status" value="1"/>
</dbReference>
<dbReference type="Pfam" id="PF11951">
    <property type="entry name" value="Fungal_trans_2"/>
    <property type="match status" value="1"/>
</dbReference>
<dbReference type="SUPFAM" id="SSF57701">
    <property type="entry name" value="Zn2/Cys6 DNA-binding domain"/>
    <property type="match status" value="1"/>
</dbReference>
<dbReference type="Gene3D" id="4.10.240.10">
    <property type="entry name" value="Zn(2)-C6 fungal-type DNA-binding domain"/>
    <property type="match status" value="1"/>
</dbReference>
<sequence length="492" mass="54872">MTPRSGLYARVSRSCGNCRAVKRRCDQQRPHCGQCTRMREDCPGYRDEWDLIFRNQTGHTIKRLKEKRANKEKTILAKDYNSGLKPPPSLNPSHEELGVNYFLHNFVTSCQSPSSGYLNYIPAPYTADGHHPTLVASMAAVGLVTLANTTRQPVLAKHARVKYSEAINQVNIALASPAESIKDSTLMSVISLGLFEHVSDFASWARHVRGAAALVVARGKGQFSTRAAILMFNQVRADMVAACIQGDQPFPKDMAELQEEASKHVDTTTVFWRLGVVATQCTNLLWDVRNRGESYWPGLLEQATVLQAELQHIFGTLSMKCPYTTFRKSGGDPAVFYKDRFDLYPNSWAIRVWNNTRILQTTVCGCMSYLLNQILATDLEPAVQRHMELQLLDTLEILSKLGNDTIATVPQALGVVYSPSEMSHAIDVSCHTNGSAGYMLTWCLYAAGNSSVVDSEARKWIIQRLQDFGHFAGITLALQLVEDLIRRDQLVN</sequence>